<evidence type="ECO:0000313" key="2">
    <source>
        <dbReference type="EMBL" id="NJB76127.1"/>
    </source>
</evidence>
<proteinExistence type="predicted"/>
<feature type="transmembrane region" description="Helical" evidence="1">
    <location>
        <begin position="224"/>
        <end position="242"/>
    </location>
</feature>
<evidence type="ECO:0000256" key="1">
    <source>
        <dbReference type="SAM" id="Phobius"/>
    </source>
</evidence>
<organism evidence="2 3">
    <name type="scientific">Thalassospira tepidiphila</name>
    <dbReference type="NCBI Taxonomy" id="393657"/>
    <lineage>
        <taxon>Bacteria</taxon>
        <taxon>Pseudomonadati</taxon>
        <taxon>Pseudomonadota</taxon>
        <taxon>Alphaproteobacteria</taxon>
        <taxon>Rhodospirillales</taxon>
        <taxon>Thalassospiraceae</taxon>
        <taxon>Thalassospira</taxon>
    </lineage>
</organism>
<protein>
    <recommendedName>
        <fullName evidence="4">Glycosyltransferase RgtA/B/C/D-like domain-containing protein</fullName>
    </recommendedName>
</protein>
<reference evidence="2 3" key="1">
    <citation type="submission" date="2020-03" db="EMBL/GenBank/DDBJ databases">
        <title>Genomic Encyclopedia of Type Strains, Phase IV (KMG-IV): sequencing the most valuable type-strain genomes for metagenomic binning, comparative biology and taxonomic classification.</title>
        <authorList>
            <person name="Goeker M."/>
        </authorList>
    </citation>
    <scope>NUCLEOTIDE SEQUENCE [LARGE SCALE GENOMIC DNA]</scope>
    <source>
        <strain evidence="2 3">DSM 18888</strain>
    </source>
</reference>
<gene>
    <name evidence="2" type="ORF">GGR96_003249</name>
</gene>
<feature type="transmembrane region" description="Helical" evidence="1">
    <location>
        <begin position="98"/>
        <end position="117"/>
    </location>
</feature>
<accession>A0ABX0X393</accession>
<feature type="transmembrane region" description="Helical" evidence="1">
    <location>
        <begin position="20"/>
        <end position="39"/>
    </location>
</feature>
<feature type="transmembrane region" description="Helical" evidence="1">
    <location>
        <begin position="457"/>
        <end position="473"/>
    </location>
</feature>
<feature type="transmembrane region" description="Helical" evidence="1">
    <location>
        <begin position="431"/>
        <end position="451"/>
    </location>
</feature>
<dbReference type="EMBL" id="JAATJD010000003">
    <property type="protein sequence ID" value="NJB76127.1"/>
    <property type="molecule type" value="Genomic_DNA"/>
</dbReference>
<name>A0ABX0X393_9PROT</name>
<feature type="transmembrane region" description="Helical" evidence="1">
    <location>
        <begin position="182"/>
        <end position="212"/>
    </location>
</feature>
<evidence type="ECO:0000313" key="3">
    <source>
        <dbReference type="Proteomes" id="UP000556869"/>
    </source>
</evidence>
<evidence type="ECO:0008006" key="4">
    <source>
        <dbReference type="Google" id="ProtNLM"/>
    </source>
</evidence>
<sequence>MKRSAFPDFRASTFDDRKLYLSVIFMILLFKIAVLLIWGPGVAPDTGGYTRFAELILESSDWLTDAGLEDSAMPTTVFRIAGYPMFIALTQLISSENWQWIVVLSQFLLSAVSLYSLSRLISALGMKPFWGAFCLLATGLSFSLLLDSMILTDSFATSLFVIVLSENAAATLRGRPFGFVQALLFGMLITLGFLVREGVAILSILFVIPFLVRAFVAEKQRWKSCAAIAVFFIPLIVATQLYKTWNEDRTGYSFITSGSQTIYMVGLVDAAEKDQRIFSGNEPVDITAREKLSNYSFSEVLAVQWSLFEQGCVAPELANISKQKYFESWVNYPGSMLRMTIGHIRENYATLTFRPFGAIRETGFWIHGEKPWPDYRELRESMFDDAAAFALFSGEMVERVIAIIITVAFVILPIVWLVRLYLGKNVCKREVLVCAALWAVYFGVLFAHALVHLETRYLAPVVPFSTLIGCFYLQRIFDRKKVLDASS</sequence>
<keyword evidence="1" id="KW-0472">Membrane</keyword>
<dbReference type="Proteomes" id="UP000556869">
    <property type="component" value="Unassembled WGS sequence"/>
</dbReference>
<dbReference type="RefSeq" id="WP_157097786.1">
    <property type="nucleotide sequence ID" value="NZ_BAAAEQ010000003.1"/>
</dbReference>
<keyword evidence="1" id="KW-0812">Transmembrane</keyword>
<keyword evidence="1" id="KW-1133">Transmembrane helix</keyword>
<keyword evidence="3" id="KW-1185">Reference proteome</keyword>
<feature type="transmembrane region" description="Helical" evidence="1">
    <location>
        <begin position="400"/>
        <end position="422"/>
    </location>
</feature>
<comment type="caution">
    <text evidence="2">The sequence shown here is derived from an EMBL/GenBank/DDBJ whole genome shotgun (WGS) entry which is preliminary data.</text>
</comment>